<dbReference type="Proteomes" id="UP001500058">
    <property type="component" value="Unassembled WGS sequence"/>
</dbReference>
<sequence length="117" mass="12171">MPGSGADSGGAATLGREAAMEPTEGWAGWLIPPLFRAARITGASGNVAGRDLRSGAFCAFGTTGCIPRCSQASLNRRLSGHGRQASPALHLGAQASRDSPRRTGTPGARKMWNFQFE</sequence>
<protein>
    <submittedName>
        <fullName evidence="2">Uncharacterized protein</fullName>
    </submittedName>
</protein>
<evidence type="ECO:0000256" key="1">
    <source>
        <dbReference type="SAM" id="MobiDB-lite"/>
    </source>
</evidence>
<organism evidence="2 3">
    <name type="scientific">Streptomyces glaucosporus</name>
    <dbReference type="NCBI Taxonomy" id="284044"/>
    <lineage>
        <taxon>Bacteria</taxon>
        <taxon>Bacillati</taxon>
        <taxon>Actinomycetota</taxon>
        <taxon>Actinomycetes</taxon>
        <taxon>Kitasatosporales</taxon>
        <taxon>Streptomycetaceae</taxon>
        <taxon>Streptomyces</taxon>
    </lineage>
</organism>
<reference evidence="2 3" key="1">
    <citation type="journal article" date="2019" name="Int. J. Syst. Evol. Microbiol.">
        <title>The Global Catalogue of Microorganisms (GCM) 10K type strain sequencing project: providing services to taxonomists for standard genome sequencing and annotation.</title>
        <authorList>
            <consortium name="The Broad Institute Genomics Platform"/>
            <consortium name="The Broad Institute Genome Sequencing Center for Infectious Disease"/>
            <person name="Wu L."/>
            <person name="Ma J."/>
        </authorList>
    </citation>
    <scope>NUCLEOTIDE SEQUENCE [LARGE SCALE GENOMIC DNA]</scope>
    <source>
        <strain evidence="2 3">JCM 6921</strain>
    </source>
</reference>
<evidence type="ECO:0000313" key="3">
    <source>
        <dbReference type="Proteomes" id="UP001500058"/>
    </source>
</evidence>
<gene>
    <name evidence="2" type="ORF">GCM10010420_07710</name>
</gene>
<dbReference type="EMBL" id="BAAATJ010000002">
    <property type="protein sequence ID" value="GAA2387159.1"/>
    <property type="molecule type" value="Genomic_DNA"/>
</dbReference>
<accession>A0ABN3HSZ0</accession>
<name>A0ABN3HSZ0_9ACTN</name>
<keyword evidence="3" id="KW-1185">Reference proteome</keyword>
<comment type="caution">
    <text evidence="2">The sequence shown here is derived from an EMBL/GenBank/DDBJ whole genome shotgun (WGS) entry which is preliminary data.</text>
</comment>
<feature type="region of interest" description="Disordered" evidence="1">
    <location>
        <begin position="77"/>
        <end position="117"/>
    </location>
</feature>
<proteinExistence type="predicted"/>
<evidence type="ECO:0000313" key="2">
    <source>
        <dbReference type="EMBL" id="GAA2387159.1"/>
    </source>
</evidence>